<dbReference type="InterPro" id="IPR036894">
    <property type="entry name" value="YbaB-like_sf"/>
</dbReference>
<keyword evidence="2" id="KW-1185">Reference proteome</keyword>
<dbReference type="Pfam" id="PF02575">
    <property type="entry name" value="YbaB_DNA_bd"/>
    <property type="match status" value="1"/>
</dbReference>
<dbReference type="AlphaFoldDB" id="A0A6M6J9Y0"/>
<organism evidence="1 2">
    <name type="scientific">Pseudonocardia broussonetiae</name>
    <dbReference type="NCBI Taxonomy" id="2736640"/>
    <lineage>
        <taxon>Bacteria</taxon>
        <taxon>Bacillati</taxon>
        <taxon>Actinomycetota</taxon>
        <taxon>Actinomycetes</taxon>
        <taxon>Pseudonocardiales</taxon>
        <taxon>Pseudonocardiaceae</taxon>
        <taxon>Pseudonocardia</taxon>
    </lineage>
</organism>
<dbReference type="SUPFAM" id="SSF82607">
    <property type="entry name" value="YbaB-like"/>
    <property type="match status" value="1"/>
</dbReference>
<accession>A0A6M6J9Y0</accession>
<name>A0A6M6J9Y0_9PSEU</name>
<dbReference type="InterPro" id="IPR004401">
    <property type="entry name" value="YbaB/EbfC"/>
</dbReference>
<protein>
    <recommendedName>
        <fullName evidence="3">YbaB/EbfC DNA-binding family protein</fullName>
    </recommendedName>
</protein>
<evidence type="ECO:0008006" key="3">
    <source>
        <dbReference type="Google" id="ProtNLM"/>
    </source>
</evidence>
<reference evidence="1 2" key="1">
    <citation type="submission" date="2020-05" db="EMBL/GenBank/DDBJ databases">
        <authorList>
            <person name="Mo P."/>
        </authorList>
    </citation>
    <scope>NUCLEOTIDE SEQUENCE [LARGE SCALE GENOMIC DNA]</scope>
    <source>
        <strain evidence="1 2">Gen01</strain>
    </source>
</reference>
<evidence type="ECO:0000313" key="2">
    <source>
        <dbReference type="Proteomes" id="UP000505377"/>
    </source>
</evidence>
<dbReference type="Proteomes" id="UP000505377">
    <property type="component" value="Chromosome"/>
</dbReference>
<evidence type="ECO:0000313" key="1">
    <source>
        <dbReference type="EMBL" id="QJY44446.1"/>
    </source>
</evidence>
<dbReference type="Gene3D" id="3.30.1310.10">
    <property type="entry name" value="Nucleoid-associated protein YbaB-like domain"/>
    <property type="match status" value="1"/>
</dbReference>
<gene>
    <name evidence="1" type="ORF">HOP40_00135</name>
</gene>
<dbReference type="EMBL" id="CP053564">
    <property type="protein sequence ID" value="QJY44446.1"/>
    <property type="molecule type" value="Genomic_DNA"/>
</dbReference>
<sequence length="98" mass="10190">MDGRQWLDGYQHRLADLTSRADRARAAIAGVEGTAASADGAVTVTVVPGGALRRLVLAERSEGLSRVQLAALVVETAARARAEADRLVAEAVAPLLEA</sequence>
<dbReference type="GO" id="GO:0003677">
    <property type="term" value="F:DNA binding"/>
    <property type="evidence" value="ECO:0007669"/>
    <property type="project" value="InterPro"/>
</dbReference>
<dbReference type="KEGG" id="pbro:HOP40_00135"/>
<proteinExistence type="predicted"/>
<dbReference type="RefSeq" id="WP_172153820.1">
    <property type="nucleotide sequence ID" value="NZ_CP053564.1"/>
</dbReference>